<name>A0A0C2MX43_THEKT</name>
<protein>
    <submittedName>
        <fullName evidence="1">Uncharacterized protein</fullName>
    </submittedName>
</protein>
<dbReference type="Proteomes" id="UP000031668">
    <property type="component" value="Unassembled WGS sequence"/>
</dbReference>
<gene>
    <name evidence="1" type="ORF">RF11_01090</name>
</gene>
<reference evidence="1 2" key="1">
    <citation type="journal article" date="2014" name="Genome Biol. Evol.">
        <title>The genome of the myxosporean Thelohanellus kitauei shows adaptations to nutrient acquisition within its fish host.</title>
        <authorList>
            <person name="Yang Y."/>
            <person name="Xiong J."/>
            <person name="Zhou Z."/>
            <person name="Huo F."/>
            <person name="Miao W."/>
            <person name="Ran C."/>
            <person name="Liu Y."/>
            <person name="Zhang J."/>
            <person name="Feng J."/>
            <person name="Wang M."/>
            <person name="Wang M."/>
            <person name="Wang L."/>
            <person name="Yao B."/>
        </authorList>
    </citation>
    <scope>NUCLEOTIDE SEQUENCE [LARGE SCALE GENOMIC DNA]</scope>
    <source>
        <strain evidence="1">Wuqing</strain>
    </source>
</reference>
<dbReference type="InterPro" id="IPR036322">
    <property type="entry name" value="WD40_repeat_dom_sf"/>
</dbReference>
<organism evidence="1 2">
    <name type="scientific">Thelohanellus kitauei</name>
    <name type="common">Myxosporean</name>
    <dbReference type="NCBI Taxonomy" id="669202"/>
    <lineage>
        <taxon>Eukaryota</taxon>
        <taxon>Metazoa</taxon>
        <taxon>Cnidaria</taxon>
        <taxon>Myxozoa</taxon>
        <taxon>Myxosporea</taxon>
        <taxon>Bivalvulida</taxon>
        <taxon>Platysporina</taxon>
        <taxon>Myxobolidae</taxon>
        <taxon>Thelohanellus</taxon>
    </lineage>
</organism>
<proteinExistence type="predicted"/>
<evidence type="ECO:0000313" key="1">
    <source>
        <dbReference type="EMBL" id="KII68730.1"/>
    </source>
</evidence>
<dbReference type="AlphaFoldDB" id="A0A0C2MX43"/>
<comment type="caution">
    <text evidence="1">The sequence shown here is derived from an EMBL/GenBank/DDBJ whole genome shotgun (WGS) entry which is preliminary data.</text>
</comment>
<sequence length="125" mass="14251">MLNCDYLLAVATNSLRLFRIQPQASSIIIHEILNYKKHISEVSRVSWGLDGNFLSSLSTNGSVCCHKGGVVCNQELRQNEWVEIYEANPQNPEGQYLPKNCRPRSFQNNTTQISHLPFCLWDAKL</sequence>
<evidence type="ECO:0000313" key="2">
    <source>
        <dbReference type="Proteomes" id="UP000031668"/>
    </source>
</evidence>
<keyword evidence="2" id="KW-1185">Reference proteome</keyword>
<dbReference type="EMBL" id="JWZT01002718">
    <property type="protein sequence ID" value="KII68730.1"/>
    <property type="molecule type" value="Genomic_DNA"/>
</dbReference>
<dbReference type="SUPFAM" id="SSF50978">
    <property type="entry name" value="WD40 repeat-like"/>
    <property type="match status" value="1"/>
</dbReference>
<accession>A0A0C2MX43</accession>